<proteinExistence type="predicted"/>
<evidence type="ECO:0000313" key="2">
    <source>
        <dbReference type="Proteomes" id="UP001363622"/>
    </source>
</evidence>
<reference evidence="1 2" key="1">
    <citation type="submission" date="2024-04" db="EMBL/GenBank/DDBJ databases">
        <title>Phyllosticta paracitricarpa is synonymous to the EU quarantine fungus P. citricarpa based on phylogenomic analyses.</title>
        <authorList>
            <consortium name="Lawrence Berkeley National Laboratory"/>
            <person name="Van Ingen-Buijs V.A."/>
            <person name="Van Westerhoven A.C."/>
            <person name="Haridas S."/>
            <person name="Skiadas P."/>
            <person name="Martin F."/>
            <person name="Groenewald J.Z."/>
            <person name="Crous P.W."/>
            <person name="Seidl M.F."/>
        </authorList>
    </citation>
    <scope>NUCLEOTIDE SEQUENCE [LARGE SCALE GENOMIC DNA]</scope>
    <source>
        <strain evidence="1 2">CBS 123371</strain>
    </source>
</reference>
<dbReference type="PROSITE" id="PS51257">
    <property type="entry name" value="PROKAR_LIPOPROTEIN"/>
    <property type="match status" value="1"/>
</dbReference>
<comment type="caution">
    <text evidence="1">The sequence shown here is derived from an EMBL/GenBank/DDBJ whole genome shotgun (WGS) entry which is preliminary data.</text>
</comment>
<evidence type="ECO:0008006" key="3">
    <source>
        <dbReference type="Google" id="ProtNLM"/>
    </source>
</evidence>
<gene>
    <name evidence="1" type="ORF">IWZ03DRAFT_373906</name>
</gene>
<accession>A0ABR1KQ31</accession>
<sequence length="153" mass="16580">MLTACARFCLANSACSWSATSCRNANPSLVNLGSVPACLPHVNQLGGGNHNAILGGNSPKPWMVKRNTMPQATLFPNISPHNLHCCSTHLPSLLLMIRPRPSKKGRYIHRAAETVDTSGADDAQKLWRCTDYCAPTNPFFHMYCGVGVETGSR</sequence>
<evidence type="ECO:0000313" key="1">
    <source>
        <dbReference type="EMBL" id="KAK7518500.1"/>
    </source>
</evidence>
<dbReference type="EMBL" id="JBBPHU010000004">
    <property type="protein sequence ID" value="KAK7518500.1"/>
    <property type="molecule type" value="Genomic_DNA"/>
</dbReference>
<dbReference type="Proteomes" id="UP001363622">
    <property type="component" value="Unassembled WGS sequence"/>
</dbReference>
<name>A0ABR1KQ31_9PEZI</name>
<protein>
    <recommendedName>
        <fullName evidence="3">Secreted protein</fullName>
    </recommendedName>
</protein>
<keyword evidence="2" id="KW-1185">Reference proteome</keyword>
<organism evidence="1 2">
    <name type="scientific">Phyllosticta citriasiana</name>
    <dbReference type="NCBI Taxonomy" id="595635"/>
    <lineage>
        <taxon>Eukaryota</taxon>
        <taxon>Fungi</taxon>
        <taxon>Dikarya</taxon>
        <taxon>Ascomycota</taxon>
        <taxon>Pezizomycotina</taxon>
        <taxon>Dothideomycetes</taxon>
        <taxon>Dothideomycetes incertae sedis</taxon>
        <taxon>Botryosphaeriales</taxon>
        <taxon>Phyllostictaceae</taxon>
        <taxon>Phyllosticta</taxon>
    </lineage>
</organism>